<dbReference type="RefSeq" id="WP_350351644.1">
    <property type="nucleotide sequence ID" value="NZ_CP158357.1"/>
</dbReference>
<feature type="domain" description="HTH tetR-type" evidence="3">
    <location>
        <begin position="1"/>
        <end position="59"/>
    </location>
</feature>
<reference evidence="4" key="1">
    <citation type="submission" date="2024-06" db="EMBL/GenBank/DDBJ databases">
        <title>Draft genome sequence of Microbacterium sp. strain A8/3-1, isolated from Oxytropis tragacanthoides Fisch. ex DC. Root nodules in the Altai region of Russia.</title>
        <authorList>
            <person name="Sazanova A."/>
            <person name="Guro P."/>
            <person name="Kuznetsova I."/>
            <person name="Belimov A."/>
            <person name="Safronova V."/>
        </authorList>
    </citation>
    <scope>NUCLEOTIDE SEQUENCE</scope>
    <source>
        <strain evidence="4">A8/3-1</strain>
    </source>
</reference>
<dbReference type="InterPro" id="IPR036271">
    <property type="entry name" value="Tet_transcr_reg_TetR-rel_C_sf"/>
</dbReference>
<evidence type="ECO:0000256" key="2">
    <source>
        <dbReference type="PROSITE-ProRule" id="PRU00335"/>
    </source>
</evidence>
<dbReference type="Pfam" id="PF00440">
    <property type="entry name" value="TetR_N"/>
    <property type="match status" value="1"/>
</dbReference>
<dbReference type="GO" id="GO:0003677">
    <property type="term" value="F:DNA binding"/>
    <property type="evidence" value="ECO:0007669"/>
    <property type="project" value="UniProtKB-UniRule"/>
</dbReference>
<dbReference type="SUPFAM" id="SSF48498">
    <property type="entry name" value="Tetracyclin repressor-like, C-terminal domain"/>
    <property type="match status" value="1"/>
</dbReference>
<gene>
    <name evidence="4" type="ORF">ABS642_21140</name>
</gene>
<dbReference type="PROSITE" id="PS50977">
    <property type="entry name" value="HTH_TETR_2"/>
    <property type="match status" value="1"/>
</dbReference>
<dbReference type="EMBL" id="CP158357">
    <property type="protein sequence ID" value="XBX78376.1"/>
    <property type="molecule type" value="Genomic_DNA"/>
</dbReference>
<dbReference type="AlphaFoldDB" id="A0AAU7VYR6"/>
<dbReference type="SUPFAM" id="SSF46689">
    <property type="entry name" value="Homeodomain-like"/>
    <property type="match status" value="1"/>
</dbReference>
<dbReference type="Gene3D" id="1.10.357.10">
    <property type="entry name" value="Tetracycline Repressor, domain 2"/>
    <property type="match status" value="1"/>
</dbReference>
<protein>
    <submittedName>
        <fullName evidence="4">TetR/AcrR family transcriptional regulator</fullName>
    </submittedName>
</protein>
<name>A0AAU7VYR6_9MICO</name>
<proteinExistence type="predicted"/>
<sequence>MTARDRILEAARSLLIAGDTVTLESAARACSLTKQGVMYHFRSKQALMLALVDHVFERWQVGLLDTLSVPFEESTTRERLSAYVDYVFTSELDESDLVLMSDPRLRGSLGDRWNERLGPWLAIDADVSEEQAARFGAARLIAGGMWFAGASGIFAPEPAERARVHRIARGYLDLS</sequence>
<dbReference type="InterPro" id="IPR009057">
    <property type="entry name" value="Homeodomain-like_sf"/>
</dbReference>
<feature type="DNA-binding region" description="H-T-H motif" evidence="2">
    <location>
        <begin position="22"/>
        <end position="41"/>
    </location>
</feature>
<organism evidence="4">
    <name type="scientific">Microbacterium sp. A8/3-1</name>
    <dbReference type="NCBI Taxonomy" id="3160749"/>
    <lineage>
        <taxon>Bacteria</taxon>
        <taxon>Bacillati</taxon>
        <taxon>Actinomycetota</taxon>
        <taxon>Actinomycetes</taxon>
        <taxon>Micrococcales</taxon>
        <taxon>Microbacteriaceae</taxon>
        <taxon>Microbacterium</taxon>
    </lineage>
</organism>
<evidence type="ECO:0000313" key="4">
    <source>
        <dbReference type="EMBL" id="XBX78376.1"/>
    </source>
</evidence>
<keyword evidence="1 2" id="KW-0238">DNA-binding</keyword>
<evidence type="ECO:0000256" key="1">
    <source>
        <dbReference type="ARBA" id="ARBA00023125"/>
    </source>
</evidence>
<evidence type="ECO:0000259" key="3">
    <source>
        <dbReference type="PROSITE" id="PS50977"/>
    </source>
</evidence>
<accession>A0AAU7VYR6</accession>
<dbReference type="InterPro" id="IPR001647">
    <property type="entry name" value="HTH_TetR"/>
</dbReference>